<dbReference type="AlphaFoldDB" id="W7Y675"/>
<feature type="domain" description="YqgF/RNase H-like" evidence="6">
    <location>
        <begin position="21"/>
        <end position="119"/>
    </location>
</feature>
<dbReference type="eggNOG" id="COG0816">
    <property type="taxonomic scope" value="Bacteria"/>
</dbReference>
<evidence type="ECO:0000256" key="3">
    <source>
        <dbReference type="ARBA" id="ARBA00022722"/>
    </source>
</evidence>
<evidence type="ECO:0000259" key="6">
    <source>
        <dbReference type="SMART" id="SM00732"/>
    </source>
</evidence>
<comment type="caution">
    <text evidence="7">The sequence shown here is derived from an EMBL/GenBank/DDBJ whole genome shotgun (WGS) entry which is preliminary data.</text>
</comment>
<evidence type="ECO:0000256" key="4">
    <source>
        <dbReference type="ARBA" id="ARBA00022801"/>
    </source>
</evidence>
<dbReference type="SUPFAM" id="SSF53098">
    <property type="entry name" value="Ribonuclease H-like"/>
    <property type="match status" value="1"/>
</dbReference>
<proteinExistence type="inferred from homology"/>
<sequence length="160" mass="18339">MDNLLYCQKQLLLLSKAINVGRIIAIDYGKKKTGLAVTDPFQIIANGLDTVPSHTLIEYLEKYFEKEDVEQIVLGYPRQASGEDSESMRYIKPFFNRLKNKFPHIPVEWVDERYTSKIAFQAMIDGGLKKKARQNKNLVDKVSATIILQSYLEQKGNLNL</sequence>
<comment type="function">
    <text evidence="5">Could be a nuclease involved in processing of the 5'-end of pre-16S rRNA.</text>
</comment>
<name>W7Y675_9BACT</name>
<keyword evidence="3 5" id="KW-0540">Nuclease</keyword>
<accession>W7Y675</accession>
<dbReference type="HAMAP" id="MF_00651">
    <property type="entry name" value="Nuclease_YqgF"/>
    <property type="match status" value="1"/>
</dbReference>
<dbReference type="InterPro" id="IPR012337">
    <property type="entry name" value="RNaseH-like_sf"/>
</dbReference>
<comment type="subcellular location">
    <subcellularLocation>
        <location evidence="5">Cytoplasm</location>
    </subcellularLocation>
</comment>
<protein>
    <recommendedName>
        <fullName evidence="5">Putative pre-16S rRNA nuclease</fullName>
        <ecNumber evidence="5">3.1.-.-</ecNumber>
    </recommendedName>
</protein>
<keyword evidence="2 5" id="KW-0690">Ribosome biogenesis</keyword>
<dbReference type="GO" id="GO:0016788">
    <property type="term" value="F:hydrolase activity, acting on ester bonds"/>
    <property type="evidence" value="ECO:0007669"/>
    <property type="project" value="UniProtKB-UniRule"/>
</dbReference>
<gene>
    <name evidence="7" type="ORF">JCM21142_52346</name>
</gene>
<keyword evidence="8" id="KW-1185">Reference proteome</keyword>
<dbReference type="PANTHER" id="PTHR33317:SF4">
    <property type="entry name" value="POLYNUCLEOTIDYL TRANSFERASE, RIBONUCLEASE H-LIKE SUPERFAMILY PROTEIN"/>
    <property type="match status" value="1"/>
</dbReference>
<dbReference type="GO" id="GO:0005829">
    <property type="term" value="C:cytosol"/>
    <property type="evidence" value="ECO:0007669"/>
    <property type="project" value="TreeGrafter"/>
</dbReference>
<organism evidence="7 8">
    <name type="scientific">Saccharicrinis fermentans DSM 9555 = JCM 21142</name>
    <dbReference type="NCBI Taxonomy" id="869213"/>
    <lineage>
        <taxon>Bacteria</taxon>
        <taxon>Pseudomonadati</taxon>
        <taxon>Bacteroidota</taxon>
        <taxon>Bacteroidia</taxon>
        <taxon>Marinilabiliales</taxon>
        <taxon>Marinilabiliaceae</taxon>
        <taxon>Saccharicrinis</taxon>
    </lineage>
</organism>
<dbReference type="InterPro" id="IPR006641">
    <property type="entry name" value="YqgF/RNaseH-like_dom"/>
</dbReference>
<dbReference type="STRING" id="869213.GCA_000517085_00894"/>
<dbReference type="InterPro" id="IPR037027">
    <property type="entry name" value="YqgF/RNaseH-like_dom_sf"/>
</dbReference>
<keyword evidence="4 5" id="KW-0378">Hydrolase</keyword>
<dbReference type="CDD" id="cd16964">
    <property type="entry name" value="YqgF"/>
    <property type="match status" value="1"/>
</dbReference>
<dbReference type="Pfam" id="PF03652">
    <property type="entry name" value="RuvX"/>
    <property type="match status" value="1"/>
</dbReference>
<dbReference type="InterPro" id="IPR005227">
    <property type="entry name" value="YqgF"/>
</dbReference>
<comment type="similarity">
    <text evidence="5">Belongs to the YqgF HJR family.</text>
</comment>
<dbReference type="PANTHER" id="PTHR33317">
    <property type="entry name" value="POLYNUCLEOTIDYL TRANSFERASE, RIBONUCLEASE H-LIKE SUPERFAMILY PROTEIN"/>
    <property type="match status" value="1"/>
</dbReference>
<dbReference type="EMBL" id="BAMD01000028">
    <property type="protein sequence ID" value="GAF03667.1"/>
    <property type="molecule type" value="Genomic_DNA"/>
</dbReference>
<dbReference type="NCBIfam" id="TIGR00250">
    <property type="entry name" value="RNAse_H_YqgF"/>
    <property type="match status" value="1"/>
</dbReference>
<dbReference type="Proteomes" id="UP000019402">
    <property type="component" value="Unassembled WGS sequence"/>
</dbReference>
<dbReference type="EC" id="3.1.-.-" evidence="5"/>
<dbReference type="GO" id="GO:0000967">
    <property type="term" value="P:rRNA 5'-end processing"/>
    <property type="evidence" value="ECO:0007669"/>
    <property type="project" value="UniProtKB-UniRule"/>
</dbReference>
<dbReference type="Gene3D" id="3.30.420.140">
    <property type="entry name" value="YqgF/RNase H-like domain"/>
    <property type="match status" value="1"/>
</dbReference>
<dbReference type="SMART" id="SM00732">
    <property type="entry name" value="YqgFc"/>
    <property type="match status" value="1"/>
</dbReference>
<evidence type="ECO:0000313" key="7">
    <source>
        <dbReference type="EMBL" id="GAF03667.1"/>
    </source>
</evidence>
<dbReference type="GO" id="GO:0004518">
    <property type="term" value="F:nuclease activity"/>
    <property type="evidence" value="ECO:0007669"/>
    <property type="project" value="UniProtKB-KW"/>
</dbReference>
<reference evidence="7 8" key="1">
    <citation type="journal article" date="2014" name="Genome Announc.">
        <title>Draft Genome Sequence of Cytophaga fermentans JCM 21142T, a Facultative Anaerobe Isolated from Marine Mud.</title>
        <authorList>
            <person name="Starns D."/>
            <person name="Oshima K."/>
            <person name="Suda W."/>
            <person name="Iino T."/>
            <person name="Yuki M."/>
            <person name="Inoue J."/>
            <person name="Kitamura K."/>
            <person name="Iida T."/>
            <person name="Darby A."/>
            <person name="Hattori M."/>
            <person name="Ohkuma M."/>
        </authorList>
    </citation>
    <scope>NUCLEOTIDE SEQUENCE [LARGE SCALE GENOMIC DNA]</scope>
    <source>
        <strain evidence="7 8">JCM 21142</strain>
    </source>
</reference>
<keyword evidence="1 5" id="KW-0963">Cytoplasm</keyword>
<evidence type="ECO:0000256" key="1">
    <source>
        <dbReference type="ARBA" id="ARBA00022490"/>
    </source>
</evidence>
<evidence type="ECO:0000256" key="2">
    <source>
        <dbReference type="ARBA" id="ARBA00022517"/>
    </source>
</evidence>
<evidence type="ECO:0000313" key="8">
    <source>
        <dbReference type="Proteomes" id="UP000019402"/>
    </source>
</evidence>
<evidence type="ECO:0000256" key="5">
    <source>
        <dbReference type="HAMAP-Rule" id="MF_00651"/>
    </source>
</evidence>